<comment type="caution">
    <text evidence="9">The sequence shown here is derived from an EMBL/GenBank/DDBJ whole genome shotgun (WGS) entry which is preliminary data.</text>
</comment>
<proteinExistence type="inferred from homology"/>
<evidence type="ECO:0000256" key="2">
    <source>
        <dbReference type="ARBA" id="ARBA00008914"/>
    </source>
</evidence>
<dbReference type="CDD" id="cd07185">
    <property type="entry name" value="OmpA_C-like"/>
    <property type="match status" value="1"/>
</dbReference>
<dbReference type="InterPro" id="IPR050330">
    <property type="entry name" value="Bact_OuterMem_StrucFunc"/>
</dbReference>
<evidence type="ECO:0000313" key="9">
    <source>
        <dbReference type="EMBL" id="TXJ40574.1"/>
    </source>
</evidence>
<keyword evidence="3" id="KW-1003">Cell membrane</keyword>
<comment type="similarity">
    <text evidence="2">Belongs to the MotB family.</text>
</comment>
<dbReference type="PANTHER" id="PTHR30329">
    <property type="entry name" value="STATOR ELEMENT OF FLAGELLAR MOTOR COMPLEX"/>
    <property type="match status" value="1"/>
</dbReference>
<dbReference type="PROSITE" id="PS51123">
    <property type="entry name" value="OMPA_2"/>
    <property type="match status" value="1"/>
</dbReference>
<evidence type="ECO:0000256" key="3">
    <source>
        <dbReference type="ARBA" id="ARBA00022475"/>
    </source>
</evidence>
<evidence type="ECO:0000259" key="8">
    <source>
        <dbReference type="PROSITE" id="PS51123"/>
    </source>
</evidence>
<evidence type="ECO:0000256" key="7">
    <source>
        <dbReference type="PROSITE-ProRule" id="PRU00473"/>
    </source>
</evidence>
<evidence type="ECO:0000256" key="1">
    <source>
        <dbReference type="ARBA" id="ARBA00004162"/>
    </source>
</evidence>
<feature type="domain" description="OmpA-like" evidence="8">
    <location>
        <begin position="129"/>
        <end position="260"/>
    </location>
</feature>
<organism evidence="9 10">
    <name type="scientific">Brachyspira aalborgi</name>
    <dbReference type="NCBI Taxonomy" id="29522"/>
    <lineage>
        <taxon>Bacteria</taxon>
        <taxon>Pseudomonadati</taxon>
        <taxon>Spirochaetota</taxon>
        <taxon>Spirochaetia</taxon>
        <taxon>Brachyspirales</taxon>
        <taxon>Brachyspiraceae</taxon>
        <taxon>Brachyspira</taxon>
    </lineage>
</organism>
<sequence>MATTKFGKKAKKAGDKAQVPGPSAPLWLQTYGDFVTLVLTFFVMLLASMEASLSQNSAMQLIATAFQGSFGVLDGGATLSQSSLIYGGASAETLPSADRGYSMGRSIDEATSVLESEIKSKKIRVTEDERGFVITLGADQYFESGRTNLVENQNNTETFIKLASVLSGLPNEIRIEGHTDSGAIIPGSQLERQFGNNWGLSAARAIVILEKLFENDQTGKLDRNKYSIAGYADTRPMASNDLPEGRALNRRVDIVIVRSDVTYYNQR</sequence>
<dbReference type="Pfam" id="PF00691">
    <property type="entry name" value="OmpA"/>
    <property type="match status" value="1"/>
</dbReference>
<dbReference type="InterPro" id="IPR036737">
    <property type="entry name" value="OmpA-like_sf"/>
</dbReference>
<dbReference type="InterPro" id="IPR006665">
    <property type="entry name" value="OmpA-like"/>
</dbReference>
<reference evidence="9 10" key="1">
    <citation type="journal article" date="1992" name="Lakartidningen">
        <title>[Penicillin V and not amoxicillin is the first choice preparation in acute otitis].</title>
        <authorList>
            <person name="Kamme C."/>
            <person name="Lundgren K."/>
            <person name="Prellner K."/>
        </authorList>
    </citation>
    <scope>NUCLEOTIDE SEQUENCE [LARGE SCALE GENOMIC DNA]</scope>
    <source>
        <strain evidence="9 10">PC3997IV</strain>
    </source>
</reference>
<gene>
    <name evidence="9" type="ORF">EPJ81_02635</name>
</gene>
<name>A0A5C8FLQ5_9SPIR</name>
<dbReference type="GO" id="GO:0005886">
    <property type="term" value="C:plasma membrane"/>
    <property type="evidence" value="ECO:0007669"/>
    <property type="project" value="UniProtKB-SubCell"/>
</dbReference>
<dbReference type="Proteomes" id="UP000325002">
    <property type="component" value="Unassembled WGS sequence"/>
</dbReference>
<evidence type="ECO:0000256" key="6">
    <source>
        <dbReference type="ARBA" id="ARBA00023136"/>
    </source>
</evidence>
<evidence type="ECO:0000313" key="10">
    <source>
        <dbReference type="Proteomes" id="UP000325002"/>
    </source>
</evidence>
<dbReference type="EMBL" id="SAYD01000008">
    <property type="protein sequence ID" value="TXJ40574.1"/>
    <property type="molecule type" value="Genomic_DNA"/>
</dbReference>
<evidence type="ECO:0000256" key="4">
    <source>
        <dbReference type="ARBA" id="ARBA00022692"/>
    </source>
</evidence>
<dbReference type="AlphaFoldDB" id="A0A5C8FLQ5"/>
<protein>
    <submittedName>
        <fullName evidence="9">Flagellar motor protein</fullName>
    </submittedName>
</protein>
<dbReference type="InterPro" id="IPR025713">
    <property type="entry name" value="MotB-like_N_dom"/>
</dbReference>
<keyword evidence="9" id="KW-0282">Flagellum</keyword>
<comment type="subcellular location">
    <subcellularLocation>
        <location evidence="1">Cell membrane</location>
        <topology evidence="1">Single-pass membrane protein</topology>
    </subcellularLocation>
</comment>
<evidence type="ECO:0000256" key="5">
    <source>
        <dbReference type="ARBA" id="ARBA00022989"/>
    </source>
</evidence>
<keyword evidence="9" id="KW-0966">Cell projection</keyword>
<dbReference type="Pfam" id="PF13677">
    <property type="entry name" value="MotB_plug"/>
    <property type="match status" value="1"/>
</dbReference>
<dbReference type="Gene3D" id="3.30.1330.60">
    <property type="entry name" value="OmpA-like domain"/>
    <property type="match status" value="1"/>
</dbReference>
<keyword evidence="6 7" id="KW-0472">Membrane</keyword>
<dbReference type="RefSeq" id="WP_147547816.1">
    <property type="nucleotide sequence ID" value="NZ_SAYD01000008.1"/>
</dbReference>
<keyword evidence="4" id="KW-0812">Transmembrane</keyword>
<keyword evidence="5" id="KW-1133">Transmembrane helix</keyword>
<keyword evidence="9" id="KW-0969">Cilium</keyword>
<dbReference type="SUPFAM" id="SSF103088">
    <property type="entry name" value="OmpA-like"/>
    <property type="match status" value="1"/>
</dbReference>
<dbReference type="PANTHER" id="PTHR30329:SF21">
    <property type="entry name" value="LIPOPROTEIN YIAD-RELATED"/>
    <property type="match status" value="1"/>
</dbReference>
<accession>A0A5C8FLQ5</accession>